<gene>
    <name evidence="5" type="ORF">SAMN05216223_101395</name>
</gene>
<dbReference type="GO" id="GO:0016020">
    <property type="term" value="C:membrane"/>
    <property type="evidence" value="ECO:0007669"/>
    <property type="project" value="UniProtKB-SubCell"/>
</dbReference>
<evidence type="ECO:0000256" key="1">
    <source>
        <dbReference type="ARBA" id="ARBA00004370"/>
    </source>
</evidence>
<dbReference type="PANTHER" id="PTHR37042:SF4">
    <property type="entry name" value="OUTER MEMBRANE PROTEIN RV1973"/>
    <property type="match status" value="1"/>
</dbReference>
<keyword evidence="6" id="KW-1185">Reference proteome</keyword>
<evidence type="ECO:0000256" key="2">
    <source>
        <dbReference type="ARBA" id="ARBA00023136"/>
    </source>
</evidence>
<sequence>MSGTTDMTTSASAAGPPEPAAAGTDAAEGPDKAAITDRARPRRAAGVLRALRVLRERRGALAWAAVLTAALLLCGLSAWSYADTRGDGALSYGKARDAALDAGTRGVARLNTVDSAHVDRDLTAWLGVTTGPLHAQLTRTHTSDTATMKAAGTSTRGTVTDAAVTELDTRAGTAKVIATVQVRLAPRSGTATTDRKRFEADLSRTAGTWRLTALTAVPIGAS</sequence>
<organism evidence="5 6">
    <name type="scientific">Actinacidiphila yanglinensis</name>
    <dbReference type="NCBI Taxonomy" id="310779"/>
    <lineage>
        <taxon>Bacteria</taxon>
        <taxon>Bacillati</taxon>
        <taxon>Actinomycetota</taxon>
        <taxon>Actinomycetes</taxon>
        <taxon>Kitasatosporales</taxon>
        <taxon>Streptomycetaceae</taxon>
        <taxon>Actinacidiphila</taxon>
    </lineage>
</organism>
<reference evidence="5 6" key="1">
    <citation type="submission" date="2016-10" db="EMBL/GenBank/DDBJ databases">
        <authorList>
            <person name="de Groot N.N."/>
        </authorList>
    </citation>
    <scope>NUCLEOTIDE SEQUENCE [LARGE SCALE GENOMIC DNA]</scope>
    <source>
        <strain evidence="5 6">CGMCC 4.2023</strain>
    </source>
</reference>
<accession>A0A1H5T548</accession>
<name>A0A1H5T548_9ACTN</name>
<evidence type="ECO:0000313" key="6">
    <source>
        <dbReference type="Proteomes" id="UP000236754"/>
    </source>
</evidence>
<evidence type="ECO:0000313" key="5">
    <source>
        <dbReference type="EMBL" id="SEF57899.1"/>
    </source>
</evidence>
<dbReference type="RefSeq" id="WP_407642760.1">
    <property type="nucleotide sequence ID" value="NZ_FNVU01000001.1"/>
</dbReference>
<keyword evidence="4" id="KW-0812">Transmembrane</keyword>
<feature type="region of interest" description="Disordered" evidence="3">
    <location>
        <begin position="1"/>
        <end position="38"/>
    </location>
</feature>
<dbReference type="EMBL" id="FNVU01000001">
    <property type="protein sequence ID" value="SEF57899.1"/>
    <property type="molecule type" value="Genomic_DNA"/>
</dbReference>
<evidence type="ECO:0000256" key="4">
    <source>
        <dbReference type="SAM" id="Phobius"/>
    </source>
</evidence>
<protein>
    <submittedName>
        <fullName evidence="5">Mce-associated membrane protein</fullName>
    </submittedName>
</protein>
<evidence type="ECO:0000256" key="3">
    <source>
        <dbReference type="SAM" id="MobiDB-lite"/>
    </source>
</evidence>
<proteinExistence type="predicted"/>
<keyword evidence="2 4" id="KW-0472">Membrane</keyword>
<dbReference type="AlphaFoldDB" id="A0A1H5T548"/>
<keyword evidence="4" id="KW-1133">Transmembrane helix</keyword>
<dbReference type="Proteomes" id="UP000236754">
    <property type="component" value="Unassembled WGS sequence"/>
</dbReference>
<feature type="compositionally biased region" description="Low complexity" evidence="3">
    <location>
        <begin position="8"/>
        <end position="27"/>
    </location>
</feature>
<feature type="transmembrane region" description="Helical" evidence="4">
    <location>
        <begin position="60"/>
        <end position="82"/>
    </location>
</feature>
<comment type="subcellular location">
    <subcellularLocation>
        <location evidence="1">Membrane</location>
    </subcellularLocation>
</comment>
<dbReference type="PANTHER" id="PTHR37042">
    <property type="entry name" value="OUTER MEMBRANE PROTEIN RV1973"/>
    <property type="match status" value="1"/>
</dbReference>
<feature type="compositionally biased region" description="Basic and acidic residues" evidence="3">
    <location>
        <begin position="29"/>
        <end position="38"/>
    </location>
</feature>